<feature type="chain" id="PRO_5034117518" description="Nose resistant-to-fluoxetine protein N-terminal domain-containing protein" evidence="2">
    <location>
        <begin position="21"/>
        <end position="690"/>
    </location>
</feature>
<dbReference type="InterPro" id="IPR002656">
    <property type="entry name" value="Acyl_transf_3_dom"/>
</dbReference>
<feature type="transmembrane region" description="Helical" evidence="1">
    <location>
        <begin position="649"/>
        <end position="671"/>
    </location>
</feature>
<feature type="transmembrane region" description="Helical" evidence="1">
    <location>
        <begin position="462"/>
        <end position="484"/>
    </location>
</feature>
<feature type="signal peptide" evidence="2">
    <location>
        <begin position="1"/>
        <end position="20"/>
    </location>
</feature>
<reference evidence="4" key="2">
    <citation type="submission" date="2025-09" db="UniProtKB">
        <authorList>
            <consortium name="Ensembl"/>
        </authorList>
    </citation>
    <scope>IDENTIFICATION</scope>
</reference>
<dbReference type="Pfam" id="PF01757">
    <property type="entry name" value="Acyl_transf_3"/>
    <property type="match status" value="1"/>
</dbReference>
<feature type="transmembrane region" description="Helical" evidence="1">
    <location>
        <begin position="540"/>
        <end position="563"/>
    </location>
</feature>
<proteinExistence type="predicted"/>
<dbReference type="InterPro" id="IPR052728">
    <property type="entry name" value="O2_lipid_transport_reg"/>
</dbReference>
<dbReference type="Proteomes" id="UP000694407">
    <property type="component" value="Unplaced"/>
</dbReference>
<name>A0A8C5YWK7_MARMA</name>
<evidence type="ECO:0000256" key="1">
    <source>
        <dbReference type="SAM" id="Phobius"/>
    </source>
</evidence>
<feature type="transmembrane region" description="Helical" evidence="1">
    <location>
        <begin position="166"/>
        <end position="190"/>
    </location>
</feature>
<keyword evidence="1" id="KW-1133">Transmembrane helix</keyword>
<keyword evidence="1" id="KW-0472">Membrane</keyword>
<dbReference type="AlphaFoldDB" id="A0A8C5YWK7"/>
<feature type="transmembrane region" description="Helical" evidence="1">
    <location>
        <begin position="615"/>
        <end position="637"/>
    </location>
</feature>
<dbReference type="GO" id="GO:0016747">
    <property type="term" value="F:acyltransferase activity, transferring groups other than amino-acyl groups"/>
    <property type="evidence" value="ECO:0007669"/>
    <property type="project" value="InterPro"/>
</dbReference>
<dbReference type="GeneTree" id="ENSGT00530000063340"/>
<gene>
    <name evidence="4" type="primary">LOC107139305</name>
</gene>
<dbReference type="Pfam" id="PF20146">
    <property type="entry name" value="NRF"/>
    <property type="match status" value="1"/>
</dbReference>
<accession>A0A8C5YWK7</accession>
<feature type="transmembrane region" description="Helical" evidence="1">
    <location>
        <begin position="379"/>
        <end position="397"/>
    </location>
</feature>
<keyword evidence="2" id="KW-0732">Signal</keyword>
<dbReference type="PANTHER" id="PTHR11161:SF0">
    <property type="entry name" value="O-ACYLTRANSFERASE LIKE PROTEIN"/>
    <property type="match status" value="1"/>
</dbReference>
<feature type="transmembrane region" description="Helical" evidence="1">
    <location>
        <begin position="583"/>
        <end position="603"/>
    </location>
</feature>
<evidence type="ECO:0000313" key="4">
    <source>
        <dbReference type="Ensembl" id="ENSMMMP00000004286.1"/>
    </source>
</evidence>
<protein>
    <recommendedName>
        <fullName evidence="3">Nose resistant-to-fluoxetine protein N-terminal domain-containing protein</fullName>
    </recommendedName>
</protein>
<organism evidence="4 5">
    <name type="scientific">Marmota marmota marmota</name>
    <name type="common">Alpine marmot</name>
    <dbReference type="NCBI Taxonomy" id="9994"/>
    <lineage>
        <taxon>Eukaryota</taxon>
        <taxon>Metazoa</taxon>
        <taxon>Chordata</taxon>
        <taxon>Craniata</taxon>
        <taxon>Vertebrata</taxon>
        <taxon>Euteleostomi</taxon>
        <taxon>Mammalia</taxon>
        <taxon>Eutheria</taxon>
        <taxon>Euarchontoglires</taxon>
        <taxon>Glires</taxon>
        <taxon>Rodentia</taxon>
        <taxon>Sciuromorpha</taxon>
        <taxon>Sciuridae</taxon>
        <taxon>Xerinae</taxon>
        <taxon>Marmotini</taxon>
        <taxon>Marmota</taxon>
    </lineage>
</organism>
<sequence>IMASTLLFCLLSFQLSFVFSARNISIKCMQDTDEFLSDLNSVKPKEYALRMYDSVGKLGSNVLNGNVDRLGSYSECLSAQGPAGSFQGQYCKLYVQQDGADYSVGICVPDSCAEEDVTTMSRLDILRFRNTSFLAPSLSLFTANSSSLSAGSVARCAAGLFPLDTFAALCLFLTLLGLALPLAGTILVAARGQGPNPGTSPTPGTPSTQYGSVPLREAESRWPRSRFQWTACPTHLSPPGAMSGGKGFLGAVDHALQCFSWQRNMPAIWTTKMPGGTCPALNGIRVLSLLWIISGHTSQMTAWLSLDNVLEWKTRVLKNPLYLYSRSGPFYLGVDTFFLISGWLSARSFLKIQQNSDKGLTPKVILRYFLNRLIRLQPLHLYSVCLLVGLFPVVPWGPVWEVPKFHWDNCQQAWWTNLLLLNNFVSVQNACNGWTWYLANDFQFHLTTPLIVLVYRKSKHVLVLLGALLFLASFTATALLTLAYRLPVSSPSAASENDTVMYFLEYYTKPYCRYGPFLVGLFLSIFMHQNHQSNILKTKVQALLGWTCSLLTLFTIVTLAYVLDDLSAETWVAAAVYQALHRTLWAAAVGWVIFACQEGYGGLVKRVLSCDIWSFLAGISYACYLVHPVLIILHNALQETLIHYTDSNMFYLFTGHCVLTFVSGLALTLFIERPWQELKWTLCGRVPAEP</sequence>
<dbReference type="PANTHER" id="PTHR11161">
    <property type="entry name" value="O-ACYLTRANSFERASE"/>
    <property type="match status" value="1"/>
</dbReference>
<evidence type="ECO:0000256" key="2">
    <source>
        <dbReference type="SAM" id="SignalP"/>
    </source>
</evidence>
<reference evidence="4" key="1">
    <citation type="submission" date="2025-08" db="UniProtKB">
        <authorList>
            <consortium name="Ensembl"/>
        </authorList>
    </citation>
    <scope>IDENTIFICATION</scope>
</reference>
<dbReference type="SMART" id="SM00703">
    <property type="entry name" value="NRF"/>
    <property type="match status" value="1"/>
</dbReference>
<dbReference type="Ensembl" id="ENSMMMT00000004859.1">
    <property type="protein sequence ID" value="ENSMMMP00000004286.1"/>
    <property type="gene ID" value="ENSMMMG00000003885.1"/>
</dbReference>
<evidence type="ECO:0000313" key="5">
    <source>
        <dbReference type="Proteomes" id="UP000694407"/>
    </source>
</evidence>
<dbReference type="InterPro" id="IPR006621">
    <property type="entry name" value="Nose-resist-to-fluoxetine_N"/>
</dbReference>
<feature type="transmembrane region" description="Helical" evidence="1">
    <location>
        <begin position="511"/>
        <end position="528"/>
    </location>
</feature>
<feature type="transmembrane region" description="Helical" evidence="1">
    <location>
        <begin position="434"/>
        <end position="455"/>
    </location>
</feature>
<evidence type="ECO:0000259" key="3">
    <source>
        <dbReference type="SMART" id="SM00703"/>
    </source>
</evidence>
<feature type="domain" description="Nose resistant-to-fluoxetine protein N-terminal" evidence="3">
    <location>
        <begin position="25"/>
        <end position="146"/>
    </location>
</feature>
<keyword evidence="5" id="KW-1185">Reference proteome</keyword>
<keyword evidence="1" id="KW-0812">Transmembrane</keyword>